<dbReference type="Proteomes" id="UP001177670">
    <property type="component" value="Unassembled WGS sequence"/>
</dbReference>
<organism evidence="1 2">
    <name type="scientific">Melipona bicolor</name>
    <dbReference type="NCBI Taxonomy" id="60889"/>
    <lineage>
        <taxon>Eukaryota</taxon>
        <taxon>Metazoa</taxon>
        <taxon>Ecdysozoa</taxon>
        <taxon>Arthropoda</taxon>
        <taxon>Hexapoda</taxon>
        <taxon>Insecta</taxon>
        <taxon>Pterygota</taxon>
        <taxon>Neoptera</taxon>
        <taxon>Endopterygota</taxon>
        <taxon>Hymenoptera</taxon>
        <taxon>Apocrita</taxon>
        <taxon>Aculeata</taxon>
        <taxon>Apoidea</taxon>
        <taxon>Anthophila</taxon>
        <taxon>Apidae</taxon>
        <taxon>Melipona</taxon>
    </lineage>
</organism>
<evidence type="ECO:0000313" key="1">
    <source>
        <dbReference type="EMBL" id="KAK1118820.1"/>
    </source>
</evidence>
<reference evidence="1" key="1">
    <citation type="submission" date="2021-10" db="EMBL/GenBank/DDBJ databases">
        <title>Melipona bicolor Genome sequencing and assembly.</title>
        <authorList>
            <person name="Araujo N.S."/>
            <person name="Arias M.C."/>
        </authorList>
    </citation>
    <scope>NUCLEOTIDE SEQUENCE</scope>
    <source>
        <strain evidence="1">USP_2M_L1-L4_2017</strain>
        <tissue evidence="1">Whole body</tissue>
    </source>
</reference>
<gene>
    <name evidence="1" type="ORF">K0M31_014594</name>
</gene>
<evidence type="ECO:0000313" key="2">
    <source>
        <dbReference type="Proteomes" id="UP001177670"/>
    </source>
</evidence>
<keyword evidence="2" id="KW-1185">Reference proteome</keyword>
<proteinExistence type="predicted"/>
<name>A0AA40FGX0_9HYME</name>
<sequence>MAADMIEKEKKIKDTEKLYMNLREILSKHPGPEVAISLNKTQKALRERGQKVKVNENKSPIVLLVIFTFGCVATRTQDV</sequence>
<dbReference type="AlphaFoldDB" id="A0AA40FGX0"/>
<accession>A0AA40FGX0</accession>
<comment type="caution">
    <text evidence="1">The sequence shown here is derived from an EMBL/GenBank/DDBJ whole genome shotgun (WGS) entry which is preliminary data.</text>
</comment>
<dbReference type="EMBL" id="JAHYIQ010000040">
    <property type="protein sequence ID" value="KAK1118820.1"/>
    <property type="molecule type" value="Genomic_DNA"/>
</dbReference>
<protein>
    <submittedName>
        <fullName evidence="1">Uncharacterized protein</fullName>
    </submittedName>
</protein>